<feature type="transmembrane region" description="Helical" evidence="6">
    <location>
        <begin position="157"/>
        <end position="176"/>
    </location>
</feature>
<keyword evidence="4 6" id="KW-0472">Membrane</keyword>
<keyword evidence="2 6" id="KW-0812">Transmembrane</keyword>
<gene>
    <name evidence="7" type="ORF">GCM10009768_28070</name>
</gene>
<evidence type="ECO:0000313" key="8">
    <source>
        <dbReference type="Proteomes" id="UP001500851"/>
    </source>
</evidence>
<dbReference type="Proteomes" id="UP001500851">
    <property type="component" value="Unassembled WGS sequence"/>
</dbReference>
<proteinExistence type="predicted"/>
<sequence length="221" mass="23001">MTTLPPEANDGQQGPENGSGAAVPPPAGAPVPPPAAPPVPPVAPQVPPAAAPQAPQVPPAAPQPGYAAPQPGYAAPQQPGYAAPQAGGYQTPPPAAGGYQQPGYAQPVADPVSNITLNYWLSVFFSWLPALIFFLIEKDKGNPQARAYHAANLNFSLLRVMVIVATWILGVIPYLGWVLAPLLGIGSVVLFVFHIIAAVKAPENYRTGQQPGFLFNIPMVK</sequence>
<keyword evidence="8" id="KW-1185">Reference proteome</keyword>
<dbReference type="RefSeq" id="WP_344033211.1">
    <property type="nucleotide sequence ID" value="NZ_BAAAOB010000004.1"/>
</dbReference>
<feature type="compositionally biased region" description="Low complexity" evidence="5">
    <location>
        <begin position="63"/>
        <end position="102"/>
    </location>
</feature>
<feature type="transmembrane region" description="Helical" evidence="6">
    <location>
        <begin position="117"/>
        <end position="136"/>
    </location>
</feature>
<evidence type="ECO:0000256" key="1">
    <source>
        <dbReference type="ARBA" id="ARBA00004141"/>
    </source>
</evidence>
<evidence type="ECO:0000256" key="6">
    <source>
        <dbReference type="SAM" id="Phobius"/>
    </source>
</evidence>
<dbReference type="InterPro" id="IPR019109">
    <property type="entry name" value="MamF_MmsF"/>
</dbReference>
<evidence type="ECO:0000256" key="3">
    <source>
        <dbReference type="ARBA" id="ARBA00022989"/>
    </source>
</evidence>
<feature type="region of interest" description="Disordered" evidence="5">
    <location>
        <begin position="1"/>
        <end position="102"/>
    </location>
</feature>
<accession>A0ABN2LRD1</accession>
<keyword evidence="3 6" id="KW-1133">Transmembrane helix</keyword>
<protein>
    <recommendedName>
        <fullName evidence="9">DUF4870 domain-containing protein</fullName>
    </recommendedName>
</protein>
<evidence type="ECO:0000256" key="5">
    <source>
        <dbReference type="SAM" id="MobiDB-lite"/>
    </source>
</evidence>
<evidence type="ECO:0000313" key="7">
    <source>
        <dbReference type="EMBL" id="GAA1797508.1"/>
    </source>
</evidence>
<evidence type="ECO:0008006" key="9">
    <source>
        <dbReference type="Google" id="ProtNLM"/>
    </source>
</evidence>
<feature type="compositionally biased region" description="Pro residues" evidence="5">
    <location>
        <begin position="23"/>
        <end position="62"/>
    </location>
</feature>
<comment type="caution">
    <text evidence="7">The sequence shown here is derived from an EMBL/GenBank/DDBJ whole genome shotgun (WGS) entry which is preliminary data.</text>
</comment>
<dbReference type="Pfam" id="PF09685">
    <property type="entry name" value="MamF_MmsF"/>
    <property type="match status" value="1"/>
</dbReference>
<feature type="transmembrane region" description="Helical" evidence="6">
    <location>
        <begin position="182"/>
        <end position="199"/>
    </location>
</feature>
<name>A0ABN2LRD1_9MICO</name>
<comment type="subcellular location">
    <subcellularLocation>
        <location evidence="1">Membrane</location>
        <topology evidence="1">Multi-pass membrane protein</topology>
    </subcellularLocation>
</comment>
<dbReference type="EMBL" id="BAAAOB010000004">
    <property type="protein sequence ID" value="GAA1797508.1"/>
    <property type="molecule type" value="Genomic_DNA"/>
</dbReference>
<evidence type="ECO:0000256" key="2">
    <source>
        <dbReference type="ARBA" id="ARBA00022692"/>
    </source>
</evidence>
<reference evidence="7 8" key="1">
    <citation type="journal article" date="2019" name="Int. J. Syst. Evol. Microbiol.">
        <title>The Global Catalogue of Microorganisms (GCM) 10K type strain sequencing project: providing services to taxonomists for standard genome sequencing and annotation.</title>
        <authorList>
            <consortium name="The Broad Institute Genomics Platform"/>
            <consortium name="The Broad Institute Genome Sequencing Center for Infectious Disease"/>
            <person name="Wu L."/>
            <person name="Ma J."/>
        </authorList>
    </citation>
    <scope>NUCLEOTIDE SEQUENCE [LARGE SCALE GENOMIC DNA]</scope>
    <source>
        <strain evidence="7 8">JCM 14736</strain>
    </source>
</reference>
<organism evidence="7 8">
    <name type="scientific">Leucobacter iarius</name>
    <dbReference type="NCBI Taxonomy" id="333963"/>
    <lineage>
        <taxon>Bacteria</taxon>
        <taxon>Bacillati</taxon>
        <taxon>Actinomycetota</taxon>
        <taxon>Actinomycetes</taxon>
        <taxon>Micrococcales</taxon>
        <taxon>Microbacteriaceae</taxon>
        <taxon>Leucobacter</taxon>
    </lineage>
</organism>
<evidence type="ECO:0000256" key="4">
    <source>
        <dbReference type="ARBA" id="ARBA00023136"/>
    </source>
</evidence>